<keyword evidence="3" id="KW-1185">Reference proteome</keyword>
<organism evidence="2 3">
    <name type="scientific">Hafnia paralvei</name>
    <dbReference type="NCBI Taxonomy" id="546367"/>
    <lineage>
        <taxon>Bacteria</taxon>
        <taxon>Pseudomonadati</taxon>
        <taxon>Pseudomonadota</taxon>
        <taxon>Gammaproteobacteria</taxon>
        <taxon>Enterobacterales</taxon>
        <taxon>Hafniaceae</taxon>
        <taxon>Hafnia</taxon>
    </lineage>
</organism>
<feature type="transmembrane region" description="Helical" evidence="1">
    <location>
        <begin position="124"/>
        <end position="143"/>
    </location>
</feature>
<evidence type="ECO:0000313" key="3">
    <source>
        <dbReference type="Proteomes" id="UP000218796"/>
    </source>
</evidence>
<name>A0A2A2M6S6_9GAMM</name>
<sequence length="227" mass="25481">MLRYLNLRLSQQVLCYTYSLPLALFFTFTFSPVGTWSGPLFFSLFVSLVALGWAGLAFHLRRLDRLRRGSDAMHVFLRQGKRFVGQIQRQTKAQLEWDILHDNAVIGRQLRGWRQGVVRYTSRAILYSPALVLLSAGITFAFMPDIGATLVSQLRTYPAECIVCWAEGVWVGATVITCSVWVLADAWADTLPPNCFHDELLLRAKNIAPCSSESLGHSSQPSLGEEK</sequence>
<feature type="transmembrane region" description="Helical" evidence="1">
    <location>
        <begin position="12"/>
        <end position="34"/>
    </location>
</feature>
<dbReference type="AlphaFoldDB" id="A0A2A2M6S6"/>
<accession>A0A2A2M6S6</accession>
<protein>
    <submittedName>
        <fullName evidence="2">Uncharacterized protein</fullName>
    </submittedName>
</protein>
<evidence type="ECO:0000313" key="2">
    <source>
        <dbReference type="EMBL" id="PAV94072.1"/>
    </source>
</evidence>
<dbReference type="Proteomes" id="UP000218796">
    <property type="component" value="Unassembled WGS sequence"/>
</dbReference>
<keyword evidence="1" id="KW-1133">Transmembrane helix</keyword>
<evidence type="ECO:0000256" key="1">
    <source>
        <dbReference type="SAM" id="Phobius"/>
    </source>
</evidence>
<keyword evidence="1" id="KW-0812">Transmembrane</keyword>
<comment type="caution">
    <text evidence="2">The sequence shown here is derived from an EMBL/GenBank/DDBJ whole genome shotgun (WGS) entry which is preliminary data.</text>
</comment>
<gene>
    <name evidence="2" type="ORF">CJD50_22615</name>
</gene>
<feature type="transmembrane region" description="Helical" evidence="1">
    <location>
        <begin position="40"/>
        <end position="60"/>
    </location>
</feature>
<proteinExistence type="predicted"/>
<dbReference type="EMBL" id="NQMS01000020">
    <property type="protein sequence ID" value="PAV94072.1"/>
    <property type="molecule type" value="Genomic_DNA"/>
</dbReference>
<reference evidence="2 3" key="1">
    <citation type="submission" date="2017-08" db="EMBL/GenBank/DDBJ databases">
        <title>Draft Genome Sequence of Hafnia alvei CITHA-6 Isolated from Raw Bovine Milk.</title>
        <authorList>
            <person name="Culligan E.P."/>
            <person name="Mcsweeney A."/>
            <person name="O'Doherty C."/>
            <person name="Gleeson E."/>
            <person name="O'Riordan D."/>
            <person name="Sleator R.D."/>
        </authorList>
    </citation>
    <scope>NUCLEOTIDE SEQUENCE [LARGE SCALE GENOMIC DNA]</scope>
    <source>
        <strain evidence="2 3">CITHA-6</strain>
    </source>
</reference>
<dbReference type="RefSeq" id="WP_095661822.1">
    <property type="nucleotide sequence ID" value="NZ_JAWZZV010000025.1"/>
</dbReference>
<keyword evidence="1" id="KW-0472">Membrane</keyword>
<dbReference type="OrthoDB" id="6628920at2"/>